<comment type="caution">
    <text evidence="2">The sequence shown here is derived from an EMBL/GenBank/DDBJ whole genome shotgun (WGS) entry which is preliminary data.</text>
</comment>
<evidence type="ECO:0000256" key="1">
    <source>
        <dbReference type="SAM" id="MobiDB-lite"/>
    </source>
</evidence>
<reference evidence="2" key="1">
    <citation type="submission" date="2016-04" db="EMBL/GenBank/DDBJ databases">
        <authorList>
            <person name="Nguyen H.D."/>
            <person name="Samba Siva P."/>
            <person name="Cullis J."/>
            <person name="Levesque C.A."/>
            <person name="Hambleton S."/>
        </authorList>
    </citation>
    <scope>NUCLEOTIDE SEQUENCE</scope>
    <source>
        <strain evidence="2">DAOMC 236426</strain>
    </source>
</reference>
<feature type="region of interest" description="Disordered" evidence="1">
    <location>
        <begin position="172"/>
        <end position="221"/>
    </location>
</feature>
<proteinExistence type="predicted"/>
<feature type="region of interest" description="Disordered" evidence="1">
    <location>
        <begin position="373"/>
        <end position="406"/>
    </location>
</feature>
<evidence type="ECO:0000313" key="3">
    <source>
        <dbReference type="Proteomes" id="UP000077684"/>
    </source>
</evidence>
<feature type="compositionally biased region" description="Polar residues" evidence="1">
    <location>
        <begin position="373"/>
        <end position="387"/>
    </location>
</feature>
<feature type="compositionally biased region" description="Basic and acidic residues" evidence="1">
    <location>
        <begin position="204"/>
        <end position="216"/>
    </location>
</feature>
<dbReference type="Proteomes" id="UP000077684">
    <property type="component" value="Unassembled WGS sequence"/>
</dbReference>
<dbReference type="EMBL" id="LWDE02001564">
    <property type="protein sequence ID" value="KAE8239912.1"/>
    <property type="molecule type" value="Genomic_DNA"/>
</dbReference>
<keyword evidence="3" id="KW-1185">Reference proteome</keyword>
<dbReference type="AlphaFoldDB" id="A0A8X7STP8"/>
<sequence>MARARQSVAVESRVKDGVRRCRLGCMDEADPSQRAPVPCKHSKNKKQRGAADKINAVQTSAVSAGPVPSPTAAADESPSYDSGGIKSSAGAAGEDTGPAGTEMPTDPAPLGPSASADTPAFLGSMNHDAANTNARSLVIQPRLPFPDVTNNQSTEQTSVQVQVQVQGEESIVTTQRHTDTGETERAGNEEEDEGEGEEEEEDIGIIKEGQEGEAKQKGVRATEAQRRAIWLNMDKAHEHAQKMHDYEADTAARNRIIGRQLHRIIEKAAVLCQVTGTAMFVGFAHLEHGRHETKDVVWASPNICNPDHATLRKMTQDMHDSFISGTALYREAGRALRADELREHQAWIAEKIAFKRKQDRLEDENRKLRAQLERTSSVASTNVVSMPTSSTSTLSLSGRSLPRANE</sequence>
<feature type="compositionally biased region" description="Low complexity" evidence="1">
    <location>
        <begin position="82"/>
        <end position="93"/>
    </location>
</feature>
<organism evidence="2 3">
    <name type="scientific">Tilletia controversa</name>
    <name type="common">dwarf bunt fungus</name>
    <dbReference type="NCBI Taxonomy" id="13291"/>
    <lineage>
        <taxon>Eukaryota</taxon>
        <taxon>Fungi</taxon>
        <taxon>Dikarya</taxon>
        <taxon>Basidiomycota</taxon>
        <taxon>Ustilaginomycotina</taxon>
        <taxon>Exobasidiomycetes</taxon>
        <taxon>Tilletiales</taxon>
        <taxon>Tilletiaceae</taxon>
        <taxon>Tilletia</taxon>
    </lineage>
</organism>
<accession>A0A8X7STP8</accession>
<gene>
    <name evidence="2" type="ORF">A4X06_0g7978</name>
</gene>
<protein>
    <submittedName>
        <fullName evidence="2">Uncharacterized protein</fullName>
    </submittedName>
</protein>
<feature type="compositionally biased region" description="Low complexity" evidence="1">
    <location>
        <begin position="388"/>
        <end position="406"/>
    </location>
</feature>
<feature type="compositionally biased region" description="Acidic residues" evidence="1">
    <location>
        <begin position="189"/>
        <end position="203"/>
    </location>
</feature>
<feature type="compositionally biased region" description="Basic and acidic residues" evidence="1">
    <location>
        <begin position="176"/>
        <end position="188"/>
    </location>
</feature>
<name>A0A8X7STP8_9BASI</name>
<reference evidence="2" key="2">
    <citation type="journal article" date="2019" name="IMA Fungus">
        <title>Genome sequencing and comparison of five Tilletia species to identify candidate genes for the detection of regulated species infecting wheat.</title>
        <authorList>
            <person name="Nguyen H.D.T."/>
            <person name="Sultana T."/>
            <person name="Kesanakurti P."/>
            <person name="Hambleton S."/>
        </authorList>
    </citation>
    <scope>NUCLEOTIDE SEQUENCE</scope>
    <source>
        <strain evidence="2">DAOMC 236426</strain>
    </source>
</reference>
<evidence type="ECO:0000313" key="2">
    <source>
        <dbReference type="EMBL" id="KAE8239912.1"/>
    </source>
</evidence>
<feature type="region of interest" description="Disordered" evidence="1">
    <location>
        <begin position="27"/>
        <end position="128"/>
    </location>
</feature>